<reference evidence="6 7" key="1">
    <citation type="submission" date="2020-10" db="EMBL/GenBank/DDBJ databases">
        <title>The Coptis chinensis genome and diversification of protoberbering-type alkaloids.</title>
        <authorList>
            <person name="Wang B."/>
            <person name="Shu S."/>
            <person name="Song C."/>
            <person name="Liu Y."/>
        </authorList>
    </citation>
    <scope>NUCLEOTIDE SEQUENCE [LARGE SCALE GENOMIC DNA]</scope>
    <source>
        <strain evidence="6">HL-2020</strain>
        <tissue evidence="6">Leaf</tissue>
    </source>
</reference>
<gene>
    <name evidence="6" type="ORF">IFM89_021556</name>
</gene>
<name>A0A835IE58_9MAGN</name>
<dbReference type="Pfam" id="PF10167">
    <property type="entry name" value="BORCS8"/>
    <property type="match status" value="1"/>
</dbReference>
<evidence type="ECO:0000256" key="5">
    <source>
        <dbReference type="SAM" id="Coils"/>
    </source>
</evidence>
<evidence type="ECO:0000256" key="3">
    <source>
        <dbReference type="ARBA" id="ARBA00023136"/>
    </source>
</evidence>
<keyword evidence="5" id="KW-0175">Coiled coil</keyword>
<organism evidence="6 7">
    <name type="scientific">Coptis chinensis</name>
    <dbReference type="NCBI Taxonomy" id="261450"/>
    <lineage>
        <taxon>Eukaryota</taxon>
        <taxon>Viridiplantae</taxon>
        <taxon>Streptophyta</taxon>
        <taxon>Embryophyta</taxon>
        <taxon>Tracheophyta</taxon>
        <taxon>Spermatophyta</taxon>
        <taxon>Magnoliopsida</taxon>
        <taxon>Ranunculales</taxon>
        <taxon>Ranunculaceae</taxon>
        <taxon>Coptidoideae</taxon>
        <taxon>Coptis</taxon>
    </lineage>
</organism>
<protein>
    <submittedName>
        <fullName evidence="6">Uncharacterized protein</fullName>
    </submittedName>
</protein>
<accession>A0A835IE58</accession>
<dbReference type="Proteomes" id="UP000631114">
    <property type="component" value="Unassembled WGS sequence"/>
</dbReference>
<sequence length="249" mass="27101">MDDGFSTVDGFVEVNNCVGKMIKYVANEPSVGLYYVQQHTHNALPNLLHLKDRVVGSSYETTLHTQDLEDSILVVDSMKSCGLSITDDMLKDINNSLMLMSASHPQRGGLTSFHSGSVVAHQDTESSGSYFSSVLKTAKQKAGSIKWSQLDPKQPIANKSDQLPSSSEVVCDIDSTLPNREAEELPLSSKILAEQLEGPVPVDGSLPSHDLASLSENYEEFKANKEAELEEWLGEMTILANKEGGNGKE</sequence>
<feature type="coiled-coil region" evidence="5">
    <location>
        <begin position="211"/>
        <end position="242"/>
    </location>
</feature>
<keyword evidence="7" id="KW-1185">Reference proteome</keyword>
<dbReference type="InterPro" id="IPR019320">
    <property type="entry name" value="BORCS8"/>
</dbReference>
<evidence type="ECO:0000313" key="7">
    <source>
        <dbReference type="Proteomes" id="UP000631114"/>
    </source>
</evidence>
<keyword evidence="4" id="KW-0458">Lysosome</keyword>
<dbReference type="GO" id="GO:0005765">
    <property type="term" value="C:lysosomal membrane"/>
    <property type="evidence" value="ECO:0007669"/>
    <property type="project" value="UniProtKB-SubCell"/>
</dbReference>
<keyword evidence="3" id="KW-0472">Membrane</keyword>
<dbReference type="PANTHER" id="PTHR21146">
    <property type="entry name" value="MEF2B PROTEIN"/>
    <property type="match status" value="1"/>
</dbReference>
<dbReference type="EMBL" id="JADFTS010000003">
    <property type="protein sequence ID" value="KAF9615002.1"/>
    <property type="molecule type" value="Genomic_DNA"/>
</dbReference>
<dbReference type="PANTHER" id="PTHR21146:SF0">
    <property type="entry name" value="BLOC-1-RELATED COMPLEX SUBUNIT 8"/>
    <property type="match status" value="1"/>
</dbReference>
<evidence type="ECO:0000256" key="1">
    <source>
        <dbReference type="ARBA" id="ARBA00004656"/>
    </source>
</evidence>
<proteinExistence type="inferred from homology"/>
<evidence type="ECO:0000256" key="2">
    <source>
        <dbReference type="ARBA" id="ARBA00010463"/>
    </source>
</evidence>
<comment type="similarity">
    <text evidence="2">Belongs to the BORCS8 family.</text>
</comment>
<evidence type="ECO:0000256" key="4">
    <source>
        <dbReference type="ARBA" id="ARBA00023228"/>
    </source>
</evidence>
<dbReference type="OrthoDB" id="19830at2759"/>
<comment type="caution">
    <text evidence="6">The sequence shown here is derived from an EMBL/GenBank/DDBJ whole genome shotgun (WGS) entry which is preliminary data.</text>
</comment>
<evidence type="ECO:0000313" key="6">
    <source>
        <dbReference type="EMBL" id="KAF9615002.1"/>
    </source>
</evidence>
<dbReference type="AlphaFoldDB" id="A0A835IE58"/>
<comment type="subcellular location">
    <subcellularLocation>
        <location evidence="1">Lysosome membrane</location>
    </subcellularLocation>
</comment>